<evidence type="ECO:0000256" key="11">
    <source>
        <dbReference type="ARBA" id="ARBA00034018"/>
    </source>
</evidence>
<feature type="transmembrane region" description="Helical" evidence="12">
    <location>
        <begin position="138"/>
        <end position="161"/>
    </location>
</feature>
<keyword evidence="6 12" id="KW-0812">Transmembrane</keyword>
<dbReference type="NCBIfam" id="NF008056">
    <property type="entry name" value="PRK10790.1"/>
    <property type="match status" value="1"/>
</dbReference>
<comment type="subcellular location">
    <subcellularLocation>
        <location evidence="1">Cell membrane</location>
        <topology evidence="1">Multi-pass membrane protein</topology>
    </subcellularLocation>
</comment>
<dbReference type="GO" id="GO:0008559">
    <property type="term" value="F:ABC-type xenobiotic transporter activity"/>
    <property type="evidence" value="ECO:0007669"/>
    <property type="project" value="UniProtKB-EC"/>
</dbReference>
<dbReference type="InterPro" id="IPR011527">
    <property type="entry name" value="ABC1_TM_dom"/>
</dbReference>
<dbReference type="EMBL" id="PDKU01000005">
    <property type="protein sequence ID" value="PPI86323.1"/>
    <property type="molecule type" value="Genomic_DNA"/>
</dbReference>
<comment type="similarity">
    <text evidence="2">Belongs to the ABC transporter superfamily. Drug exporter-2 (TC 3.A.1.117) family.</text>
</comment>
<feature type="domain" description="ABC transmembrane type-1" evidence="14">
    <location>
        <begin position="28"/>
        <end position="310"/>
    </location>
</feature>
<dbReference type="PANTHER" id="PTHR43394">
    <property type="entry name" value="ATP-DEPENDENT PERMEASE MDL1, MITOCHONDRIAL"/>
    <property type="match status" value="1"/>
</dbReference>
<evidence type="ECO:0000256" key="2">
    <source>
        <dbReference type="ARBA" id="ARBA00006526"/>
    </source>
</evidence>
<evidence type="ECO:0000313" key="16">
    <source>
        <dbReference type="Proteomes" id="UP000296144"/>
    </source>
</evidence>
<evidence type="ECO:0000256" key="1">
    <source>
        <dbReference type="ARBA" id="ARBA00004651"/>
    </source>
</evidence>
<dbReference type="FunFam" id="3.40.50.300:FF:000221">
    <property type="entry name" value="Multidrug ABC transporter ATP-binding protein"/>
    <property type="match status" value="1"/>
</dbReference>
<feature type="transmembrane region" description="Helical" evidence="12">
    <location>
        <begin position="168"/>
        <end position="188"/>
    </location>
</feature>
<evidence type="ECO:0000256" key="9">
    <source>
        <dbReference type="ARBA" id="ARBA00022989"/>
    </source>
</evidence>
<evidence type="ECO:0000256" key="6">
    <source>
        <dbReference type="ARBA" id="ARBA00022692"/>
    </source>
</evidence>
<keyword evidence="9 12" id="KW-1133">Transmembrane helix</keyword>
<dbReference type="CDD" id="cd18544">
    <property type="entry name" value="ABC_6TM_TmrA_like"/>
    <property type="match status" value="1"/>
</dbReference>
<name>A0A2P5SVH6_9GAMM</name>
<evidence type="ECO:0000256" key="4">
    <source>
        <dbReference type="ARBA" id="ARBA00022448"/>
    </source>
</evidence>
<dbReference type="Pfam" id="PF00005">
    <property type="entry name" value="ABC_tran"/>
    <property type="match status" value="1"/>
</dbReference>
<keyword evidence="5" id="KW-1003">Cell membrane</keyword>
<evidence type="ECO:0000256" key="3">
    <source>
        <dbReference type="ARBA" id="ARBA00012191"/>
    </source>
</evidence>
<evidence type="ECO:0000313" key="15">
    <source>
        <dbReference type="EMBL" id="PPI86323.1"/>
    </source>
</evidence>
<dbReference type="GO" id="GO:0005524">
    <property type="term" value="F:ATP binding"/>
    <property type="evidence" value="ECO:0007669"/>
    <property type="project" value="UniProtKB-KW"/>
</dbReference>
<dbReference type="PROSITE" id="PS00211">
    <property type="entry name" value="ABC_TRANSPORTER_1"/>
    <property type="match status" value="1"/>
</dbReference>
<dbReference type="InterPro" id="IPR003593">
    <property type="entry name" value="AAA+_ATPase"/>
</dbReference>
<evidence type="ECO:0000259" key="13">
    <source>
        <dbReference type="PROSITE" id="PS50893"/>
    </source>
</evidence>
<keyword evidence="7" id="KW-0547">Nucleotide-binding</keyword>
<dbReference type="SUPFAM" id="SSF52540">
    <property type="entry name" value="P-loop containing nucleoside triphosphate hydrolases"/>
    <property type="match status" value="1"/>
</dbReference>
<dbReference type="GO" id="GO:0015421">
    <property type="term" value="F:ABC-type oligopeptide transporter activity"/>
    <property type="evidence" value="ECO:0007669"/>
    <property type="project" value="TreeGrafter"/>
</dbReference>
<evidence type="ECO:0000259" key="14">
    <source>
        <dbReference type="PROSITE" id="PS50929"/>
    </source>
</evidence>
<proteinExistence type="inferred from homology"/>
<comment type="catalytic activity">
    <reaction evidence="11">
        <text>ATP + H2O + xenobioticSide 1 = ADP + phosphate + xenobioticSide 2.</text>
        <dbReference type="EC" id="7.6.2.2"/>
    </reaction>
</comment>
<gene>
    <name evidence="15" type="ORF">CRV10_03145</name>
</gene>
<feature type="transmembrane region" description="Helical" evidence="12">
    <location>
        <begin position="255"/>
        <end position="275"/>
    </location>
</feature>
<dbReference type="Pfam" id="PF00664">
    <property type="entry name" value="ABC_membrane"/>
    <property type="match status" value="1"/>
</dbReference>
<protein>
    <recommendedName>
        <fullName evidence="3">ABC-type xenobiotic transporter</fullName>
        <ecNumber evidence="3">7.6.2.2</ecNumber>
    </recommendedName>
</protein>
<dbReference type="EC" id="7.6.2.2" evidence="3"/>
<reference evidence="15 16" key="1">
    <citation type="journal article" date="2018" name="Genome Biol. Evol.">
        <title>Cladogenesis and Genomic Streamlining in Extracellular Endosymbionts of Tropical Stink Bugs.</title>
        <authorList>
            <person name="Otero-Bravo A."/>
            <person name="Goffredi S."/>
            <person name="Sabree Z.L."/>
        </authorList>
    </citation>
    <scope>NUCLEOTIDE SEQUENCE [LARGE SCALE GENOMIC DNA]</scope>
    <source>
        <strain evidence="15 16">SoEL</strain>
    </source>
</reference>
<feature type="transmembrane region" description="Helical" evidence="12">
    <location>
        <begin position="62"/>
        <end position="84"/>
    </location>
</feature>
<dbReference type="Gene3D" id="3.40.50.300">
    <property type="entry name" value="P-loop containing nucleotide triphosphate hydrolases"/>
    <property type="match status" value="1"/>
</dbReference>
<sequence>MNKSRHWWPVLKRLLYYGKKWKRYLLYALGMLWIAVIIEVSGPMLITYFIDHLVSRHQLPSTLFKCLIAIVIILQLLAAFLHYWQVFLFNTVAINVIQKLRTDLMNVALYQPITTFDKKPIGQIISRITNDTEVIRDLYVTVIAAVLRSTTLIITMIVAMLMLDWKMAILAMLLFPMVILVIAIYQYYSTPITRQVKNYFADINNSFNEAIIGMNVIQQFRQEERFSQKIRELSKLHYLARMQTLRLDGCLLRPLLNLLSTLILCGLLILFNLYINNIFKIGVLYAFITYLSRLNEPLVQFAAQQPVLQQAVVSGERIFELMDSNKQTYGKDNCPLASGQITLKKLNFSYDQNRNVLCDINLQVPSCSFVAIVGYTGSGKSTLANLLMGYYPIKHGEIYLDNRPINQLTHSVLRNGVSIVQQEPIILADSLLANVCLGRNISEKTVVKVLEQVQLISLVNSMSEGIYTKLGEQGSNLSAGQKQLLSLARVLVELPKIIILDEATANIDSGTERAIQQTLDRIRHNTTLVVIAHRLSTTIKADNIIVLYKGKIIEEGNHQKLMSNKGHYWQMYQLQQSKNNLI</sequence>
<evidence type="ECO:0000256" key="10">
    <source>
        <dbReference type="ARBA" id="ARBA00023136"/>
    </source>
</evidence>
<evidence type="ECO:0000256" key="12">
    <source>
        <dbReference type="SAM" id="Phobius"/>
    </source>
</evidence>
<keyword evidence="16" id="KW-1185">Reference proteome</keyword>
<dbReference type="PANTHER" id="PTHR43394:SF1">
    <property type="entry name" value="ATP-BINDING CASSETTE SUB-FAMILY B MEMBER 10, MITOCHONDRIAL"/>
    <property type="match status" value="1"/>
</dbReference>
<comment type="caution">
    <text evidence="15">The sequence shown here is derived from an EMBL/GenBank/DDBJ whole genome shotgun (WGS) entry which is preliminary data.</text>
</comment>
<keyword evidence="4" id="KW-0813">Transport</keyword>
<keyword evidence="10 12" id="KW-0472">Membrane</keyword>
<dbReference type="RefSeq" id="WP_136130388.1">
    <property type="nucleotide sequence ID" value="NZ_PDKU01000005.1"/>
</dbReference>
<dbReference type="Gene3D" id="1.20.1560.10">
    <property type="entry name" value="ABC transporter type 1, transmembrane domain"/>
    <property type="match status" value="1"/>
</dbReference>
<dbReference type="OrthoDB" id="9806127at2"/>
<feature type="transmembrane region" description="Helical" evidence="12">
    <location>
        <begin position="24"/>
        <end position="50"/>
    </location>
</feature>
<dbReference type="GO" id="GO:0016887">
    <property type="term" value="F:ATP hydrolysis activity"/>
    <property type="evidence" value="ECO:0007669"/>
    <property type="project" value="InterPro"/>
</dbReference>
<dbReference type="SUPFAM" id="SSF90123">
    <property type="entry name" value="ABC transporter transmembrane region"/>
    <property type="match status" value="1"/>
</dbReference>
<dbReference type="InterPro" id="IPR017871">
    <property type="entry name" value="ABC_transporter-like_CS"/>
</dbReference>
<dbReference type="GO" id="GO:0005886">
    <property type="term" value="C:plasma membrane"/>
    <property type="evidence" value="ECO:0007669"/>
    <property type="project" value="UniProtKB-SubCell"/>
</dbReference>
<evidence type="ECO:0000256" key="8">
    <source>
        <dbReference type="ARBA" id="ARBA00022840"/>
    </source>
</evidence>
<dbReference type="InterPro" id="IPR039421">
    <property type="entry name" value="Type_1_exporter"/>
</dbReference>
<dbReference type="PROSITE" id="PS50893">
    <property type="entry name" value="ABC_TRANSPORTER_2"/>
    <property type="match status" value="1"/>
</dbReference>
<dbReference type="Proteomes" id="UP000296144">
    <property type="component" value="Unassembled WGS sequence"/>
</dbReference>
<dbReference type="InterPro" id="IPR027417">
    <property type="entry name" value="P-loop_NTPase"/>
</dbReference>
<feature type="domain" description="ABC transporter" evidence="13">
    <location>
        <begin position="341"/>
        <end position="574"/>
    </location>
</feature>
<accession>A0A2P5SVH6</accession>
<evidence type="ECO:0000256" key="5">
    <source>
        <dbReference type="ARBA" id="ARBA00022475"/>
    </source>
</evidence>
<organism evidence="15 16">
    <name type="scientific">Candidatus Pantoea edessiphila</name>
    <dbReference type="NCBI Taxonomy" id="2044610"/>
    <lineage>
        <taxon>Bacteria</taxon>
        <taxon>Pseudomonadati</taxon>
        <taxon>Pseudomonadota</taxon>
        <taxon>Gammaproteobacteria</taxon>
        <taxon>Enterobacterales</taxon>
        <taxon>Erwiniaceae</taxon>
        <taxon>Pantoea</taxon>
    </lineage>
</organism>
<evidence type="ECO:0000256" key="7">
    <source>
        <dbReference type="ARBA" id="ARBA00022741"/>
    </source>
</evidence>
<keyword evidence="8 15" id="KW-0067">ATP-binding</keyword>
<dbReference type="AlphaFoldDB" id="A0A2P5SVH6"/>
<dbReference type="InterPro" id="IPR003439">
    <property type="entry name" value="ABC_transporter-like_ATP-bd"/>
</dbReference>
<dbReference type="InterPro" id="IPR036640">
    <property type="entry name" value="ABC1_TM_sf"/>
</dbReference>
<dbReference type="SMART" id="SM00382">
    <property type="entry name" value="AAA"/>
    <property type="match status" value="1"/>
</dbReference>
<dbReference type="PROSITE" id="PS50929">
    <property type="entry name" value="ABC_TM1F"/>
    <property type="match status" value="1"/>
</dbReference>